<comment type="similarity">
    <text evidence="3 12">Belongs to the MnmG family.</text>
</comment>
<dbReference type="Pfam" id="PF01134">
    <property type="entry name" value="GIDA"/>
    <property type="match status" value="1"/>
</dbReference>
<proteinExistence type="inferred from homology"/>
<evidence type="ECO:0000313" key="15">
    <source>
        <dbReference type="Proteomes" id="UP000294682"/>
    </source>
</evidence>
<evidence type="ECO:0000256" key="5">
    <source>
        <dbReference type="ARBA" id="ARBA00022490"/>
    </source>
</evidence>
<dbReference type="InterPro" id="IPR049312">
    <property type="entry name" value="GIDA_C_N"/>
</dbReference>
<dbReference type="InterPro" id="IPR004416">
    <property type="entry name" value="MnmG"/>
</dbReference>
<dbReference type="RefSeq" id="WP_132083507.1">
    <property type="nucleotide sequence ID" value="NZ_SLUK01000001.1"/>
</dbReference>
<comment type="cofactor">
    <cofactor evidence="1 12">
        <name>FAD</name>
        <dbReference type="ChEBI" id="CHEBI:57692"/>
    </cofactor>
</comment>
<dbReference type="InterPro" id="IPR002218">
    <property type="entry name" value="MnmG-rel"/>
</dbReference>
<accession>A0A9X8ULV1</accession>
<evidence type="ECO:0000256" key="1">
    <source>
        <dbReference type="ARBA" id="ARBA00001974"/>
    </source>
</evidence>
<comment type="caution">
    <text evidence="12">Lacks conserved residue(s) required for the propagation of feature annotation.</text>
</comment>
<keyword evidence="6 12" id="KW-0285">Flavoprotein</keyword>
<evidence type="ECO:0000256" key="10">
    <source>
        <dbReference type="ARBA" id="ARBA00025948"/>
    </source>
</evidence>
<dbReference type="FunFam" id="1.10.10.1800:FF:000001">
    <property type="entry name" value="tRNA uridine 5-carboxymethylaminomethyl modification enzyme MnmG"/>
    <property type="match status" value="1"/>
</dbReference>
<evidence type="ECO:0000256" key="2">
    <source>
        <dbReference type="ARBA" id="ARBA00003717"/>
    </source>
</evidence>
<keyword evidence="5 12" id="KW-0963">Cytoplasm</keyword>
<keyword evidence="15" id="KW-1185">Reference proteome</keyword>
<evidence type="ECO:0000256" key="4">
    <source>
        <dbReference type="ARBA" id="ARBA00020461"/>
    </source>
</evidence>
<keyword evidence="9 12" id="KW-0520">NAD</keyword>
<evidence type="ECO:0000313" key="14">
    <source>
        <dbReference type="EMBL" id="TCL45198.1"/>
    </source>
</evidence>
<dbReference type="InterPro" id="IPR044920">
    <property type="entry name" value="MnmG_C_subdom_sf"/>
</dbReference>
<dbReference type="FunFam" id="1.10.150.570:FF:000001">
    <property type="entry name" value="tRNA uridine 5-carboxymethylaminomethyl modification enzyme MnmG"/>
    <property type="match status" value="1"/>
</dbReference>
<feature type="domain" description="tRNA uridine 5-carboxymethylaminomethyl modification enzyme C-terminal subdomain" evidence="13">
    <location>
        <begin position="545"/>
        <end position="616"/>
    </location>
</feature>
<dbReference type="SMART" id="SM01228">
    <property type="entry name" value="GIDA_assoc_3"/>
    <property type="match status" value="1"/>
</dbReference>
<evidence type="ECO:0000256" key="11">
    <source>
        <dbReference type="ARBA" id="ARBA00031800"/>
    </source>
</evidence>
<dbReference type="Pfam" id="PF21680">
    <property type="entry name" value="GIDA_C_1st"/>
    <property type="match status" value="1"/>
</dbReference>
<dbReference type="PANTHER" id="PTHR11806">
    <property type="entry name" value="GLUCOSE INHIBITED DIVISION PROTEIN A"/>
    <property type="match status" value="1"/>
</dbReference>
<dbReference type="Gene3D" id="1.10.150.570">
    <property type="entry name" value="GidA associated domain, C-terminal subdomain"/>
    <property type="match status" value="1"/>
</dbReference>
<dbReference type="GO" id="GO:0002098">
    <property type="term" value="P:tRNA wobble uridine modification"/>
    <property type="evidence" value="ECO:0007669"/>
    <property type="project" value="InterPro"/>
</dbReference>
<dbReference type="NCBIfam" id="TIGR00136">
    <property type="entry name" value="mnmG_gidA"/>
    <property type="match status" value="1"/>
</dbReference>
<dbReference type="GO" id="GO:0005829">
    <property type="term" value="C:cytosol"/>
    <property type="evidence" value="ECO:0007669"/>
    <property type="project" value="TreeGrafter"/>
</dbReference>
<keyword evidence="7 12" id="KW-0819">tRNA processing</keyword>
<evidence type="ECO:0000256" key="3">
    <source>
        <dbReference type="ARBA" id="ARBA00007653"/>
    </source>
</evidence>
<dbReference type="Proteomes" id="UP000294682">
    <property type="component" value="Unassembled WGS sequence"/>
</dbReference>
<organism evidence="14 15">
    <name type="scientific">Harryflintia acetispora</name>
    <dbReference type="NCBI Taxonomy" id="1849041"/>
    <lineage>
        <taxon>Bacteria</taxon>
        <taxon>Bacillati</taxon>
        <taxon>Bacillota</taxon>
        <taxon>Clostridia</taxon>
        <taxon>Eubacteriales</taxon>
        <taxon>Oscillospiraceae</taxon>
        <taxon>Harryflintia</taxon>
    </lineage>
</organism>
<feature type="binding site" evidence="12">
    <location>
        <begin position="14"/>
        <end position="19"/>
    </location>
    <ligand>
        <name>FAD</name>
        <dbReference type="ChEBI" id="CHEBI:57692"/>
    </ligand>
</feature>
<dbReference type="InterPro" id="IPR047001">
    <property type="entry name" value="MnmG_C_subdom"/>
</dbReference>
<comment type="function">
    <text evidence="2 12">NAD-binding protein involved in the addition of a carboxymethylaminomethyl (cmnm) group at the wobble position (U34) of certain tRNAs, forming tRNA-cmnm(5)s(2)U34.</text>
</comment>
<dbReference type="HAMAP" id="MF_00129">
    <property type="entry name" value="MnmG_GidA"/>
    <property type="match status" value="1"/>
</dbReference>
<evidence type="ECO:0000259" key="13">
    <source>
        <dbReference type="SMART" id="SM01228"/>
    </source>
</evidence>
<dbReference type="GO" id="GO:0030488">
    <property type="term" value="P:tRNA methylation"/>
    <property type="evidence" value="ECO:0007669"/>
    <property type="project" value="TreeGrafter"/>
</dbReference>
<gene>
    <name evidence="12" type="primary">mnmG</name>
    <name evidence="12" type="synonym">gidA</name>
    <name evidence="14" type="ORF">EDD78_101179</name>
</gene>
<dbReference type="SUPFAM" id="SSF51905">
    <property type="entry name" value="FAD/NAD(P)-binding domain"/>
    <property type="match status" value="1"/>
</dbReference>
<dbReference type="Pfam" id="PF13932">
    <property type="entry name" value="SAM_GIDA_C"/>
    <property type="match status" value="1"/>
</dbReference>
<dbReference type="Gene3D" id="1.10.10.1800">
    <property type="entry name" value="tRNA uridine 5-carboxymethylaminomethyl modification enzyme MnmG/GidA"/>
    <property type="match status" value="1"/>
</dbReference>
<comment type="caution">
    <text evidence="14">The sequence shown here is derived from an EMBL/GenBank/DDBJ whole genome shotgun (WGS) entry which is preliminary data.</text>
</comment>
<dbReference type="Gene3D" id="3.50.50.60">
    <property type="entry name" value="FAD/NAD(P)-binding domain"/>
    <property type="match status" value="2"/>
</dbReference>
<evidence type="ECO:0000256" key="12">
    <source>
        <dbReference type="HAMAP-Rule" id="MF_00129"/>
    </source>
</evidence>
<dbReference type="PROSITE" id="PS01281">
    <property type="entry name" value="GIDA_2"/>
    <property type="match status" value="1"/>
</dbReference>
<reference evidence="14 15" key="1">
    <citation type="submission" date="2019-03" db="EMBL/GenBank/DDBJ databases">
        <title>Genomic Encyclopedia of Type Strains, Phase IV (KMG-IV): sequencing the most valuable type-strain genomes for metagenomic binning, comparative biology and taxonomic classification.</title>
        <authorList>
            <person name="Goeker M."/>
        </authorList>
    </citation>
    <scope>NUCLEOTIDE SEQUENCE [LARGE SCALE GENOMIC DNA]</scope>
    <source>
        <strain evidence="14 15">DSM 100433</strain>
    </source>
</reference>
<dbReference type="PROSITE" id="PS01280">
    <property type="entry name" value="GIDA_1"/>
    <property type="match status" value="1"/>
</dbReference>
<name>A0A9X8ULV1_9FIRM</name>
<dbReference type="FunFam" id="3.50.50.60:FF:000002">
    <property type="entry name" value="tRNA uridine 5-carboxymethylaminomethyl modification enzyme MnmG"/>
    <property type="match status" value="1"/>
</dbReference>
<evidence type="ECO:0000256" key="6">
    <source>
        <dbReference type="ARBA" id="ARBA00022630"/>
    </source>
</evidence>
<dbReference type="PANTHER" id="PTHR11806:SF0">
    <property type="entry name" value="PROTEIN MTO1 HOMOLOG, MITOCHONDRIAL"/>
    <property type="match status" value="1"/>
</dbReference>
<evidence type="ECO:0000256" key="7">
    <source>
        <dbReference type="ARBA" id="ARBA00022694"/>
    </source>
</evidence>
<dbReference type="GO" id="GO:0050660">
    <property type="term" value="F:flavin adenine dinucleotide binding"/>
    <property type="evidence" value="ECO:0007669"/>
    <property type="project" value="UniProtKB-UniRule"/>
</dbReference>
<comment type="subunit">
    <text evidence="10 12">Homodimer. Heterotetramer of two MnmE and two MnmG subunits.</text>
</comment>
<evidence type="ECO:0000256" key="8">
    <source>
        <dbReference type="ARBA" id="ARBA00022827"/>
    </source>
</evidence>
<dbReference type="InterPro" id="IPR040131">
    <property type="entry name" value="MnmG_N"/>
</dbReference>
<evidence type="ECO:0000256" key="9">
    <source>
        <dbReference type="ARBA" id="ARBA00023027"/>
    </source>
</evidence>
<dbReference type="InterPro" id="IPR020595">
    <property type="entry name" value="MnmG-rel_CS"/>
</dbReference>
<sequence>MEYQAGNYDVAVIGAGHAGVEAALAAARLGASTVLFTMSLDAIANMPCNPSIGGTAKGHLVREIDALGGEMGKAADATFLQSRMLNRGKGPAVHSLRVQSDRRAYHAYMKQAVESQPGLDLRQAEIVDIRAEDGRVQEVVTAMGAVYRVKAAIVCSGTYLRGKIFVGEYTAASGPDGMHPCNTLSASLERLGLRLRRFKTGTPARVHRRSIDFTQLQEQPGDEPVVPFSFTTKGELHNKVLCHIGYTNGRTHEVIRENLHRSPLYGGKIEGIGPRYCPSIEDKVVRFSDKPRHQFFVEPMGEDTEEMYLQGLSSSLPEEVQVALYRTIEGLEQVEIMRDAYAIEYDCVDPLQLRPTLEFLPVRGLYGAGQFNGTSGYEEAAAQGLIAGINAARQVQGKEALVLERASSYIGTLIDDLVTKGCQDPYRMMTSRSEYRLLLRQDNADIRLTPLGHAVGLISAERYGEFLEKVAARDQELERLKRRVLAPDDRLNEMLVSHETAPISTGTTMSALLRRPQISYRDILPFDGEAPSLPDAVIEQVEVEIKYEGYIKKQLAQVEQARRLESRLLPEGIDYSEVSGLRLEAAEKLQKIRPRSLGQASRISGVSPADVSILIIYLESKRRKGESRDDSE</sequence>
<keyword evidence="8 12" id="KW-0274">FAD</keyword>
<dbReference type="InterPro" id="IPR026904">
    <property type="entry name" value="MnmG_C"/>
</dbReference>
<feature type="binding site" evidence="12">
    <location>
        <begin position="273"/>
        <end position="287"/>
    </location>
    <ligand>
        <name>NAD(+)</name>
        <dbReference type="ChEBI" id="CHEBI:57540"/>
    </ligand>
</feature>
<dbReference type="AlphaFoldDB" id="A0A9X8ULV1"/>
<protein>
    <recommendedName>
        <fullName evidence="4 12">tRNA uridine 5-carboxymethylaminomethyl modification enzyme MnmG</fullName>
    </recommendedName>
    <alternativeName>
        <fullName evidence="11 12">Glucose-inhibited division protein A</fullName>
    </alternativeName>
</protein>
<comment type="subcellular location">
    <subcellularLocation>
        <location evidence="12">Cytoplasm</location>
    </subcellularLocation>
</comment>
<dbReference type="EMBL" id="SLUK01000001">
    <property type="protein sequence ID" value="TCL45198.1"/>
    <property type="molecule type" value="Genomic_DNA"/>
</dbReference>
<dbReference type="InterPro" id="IPR036188">
    <property type="entry name" value="FAD/NAD-bd_sf"/>
</dbReference>